<proteinExistence type="predicted"/>
<organism>
    <name type="scientific">Solenopsis invicta</name>
    <name type="common">Red imported fire ant</name>
    <name type="synonym">Solenopsis wagneri</name>
    <dbReference type="NCBI Taxonomy" id="13686"/>
    <lineage>
        <taxon>Eukaryota</taxon>
        <taxon>Metazoa</taxon>
        <taxon>Ecdysozoa</taxon>
        <taxon>Arthropoda</taxon>
        <taxon>Hexapoda</taxon>
        <taxon>Insecta</taxon>
        <taxon>Pterygota</taxon>
        <taxon>Neoptera</taxon>
        <taxon>Endopterygota</taxon>
        <taxon>Hymenoptera</taxon>
        <taxon>Apocrita</taxon>
        <taxon>Aculeata</taxon>
        <taxon>Formicoidea</taxon>
        <taxon>Formicidae</taxon>
        <taxon>Myrmicinae</taxon>
        <taxon>Solenopsis</taxon>
    </lineage>
</organism>
<dbReference type="HOGENOM" id="CLU_2888574_0_0_1"/>
<accession>E9IYW6</accession>
<dbReference type="EMBL" id="GL767074">
    <property type="protein sequence ID" value="EFZ14238.1"/>
    <property type="molecule type" value="Genomic_DNA"/>
</dbReference>
<gene>
    <name evidence="1" type="ORF">SINV_03367</name>
</gene>
<feature type="non-terminal residue" evidence="1">
    <location>
        <position position="1"/>
    </location>
</feature>
<name>E9IYW6_SOLIN</name>
<sequence>LRSVRCVVCEPLETSLFGLTAYPVSVIFTGTRSLTYGISMCGVCNRSRQDLFRLTTYSENHAH</sequence>
<protein>
    <submittedName>
        <fullName evidence="1">Uncharacterized protein</fullName>
    </submittedName>
</protein>
<evidence type="ECO:0000313" key="1">
    <source>
        <dbReference type="EMBL" id="EFZ14238.1"/>
    </source>
</evidence>
<dbReference type="AlphaFoldDB" id="E9IYW6"/>
<feature type="non-terminal residue" evidence="1">
    <location>
        <position position="63"/>
    </location>
</feature>
<reference evidence="1" key="1">
    <citation type="journal article" date="2011" name="Proc. Natl. Acad. Sci. U.S.A.">
        <title>The genome of the fire ant Solenopsis invicta.</title>
        <authorList>
            <person name="Wurm Y."/>
            <person name="Wang J."/>
            <person name="Riba-Grognuz O."/>
            <person name="Corona M."/>
            <person name="Nygaard S."/>
            <person name="Hunt B.G."/>
            <person name="Ingram K.K."/>
            <person name="Falquet L."/>
            <person name="Nipitwattanaphon M."/>
            <person name="Gotzek D."/>
            <person name="Dijkstra M.B."/>
            <person name="Oettler J."/>
            <person name="Comtesse F."/>
            <person name="Shih C.J."/>
            <person name="Wu W.J."/>
            <person name="Yang C.C."/>
            <person name="Thomas J."/>
            <person name="Beaudoing E."/>
            <person name="Pradervand S."/>
            <person name="Flegel V."/>
            <person name="Cook E.D."/>
            <person name="Fabbretti R."/>
            <person name="Stockinger H."/>
            <person name="Long L."/>
            <person name="Farmerie W.G."/>
            <person name="Oakey J."/>
            <person name="Boomsma J.J."/>
            <person name="Pamilo P."/>
            <person name="Yi S.V."/>
            <person name="Heinze J."/>
            <person name="Goodisman M.A."/>
            <person name="Farinelli L."/>
            <person name="Harshman K."/>
            <person name="Hulo N."/>
            <person name="Cerutti L."/>
            <person name="Xenarios I."/>
            <person name="Shoemaker D."/>
            <person name="Keller L."/>
        </authorList>
    </citation>
    <scope>NUCLEOTIDE SEQUENCE [LARGE SCALE GENOMIC DNA]</scope>
</reference>